<name>A0ABP2BMS3_9HYPH</name>
<protein>
    <submittedName>
        <fullName evidence="1">Uncharacterized protein</fullName>
    </submittedName>
</protein>
<evidence type="ECO:0000313" key="1">
    <source>
        <dbReference type="EMBL" id="CUX47271.1"/>
    </source>
</evidence>
<accession>A0ABP2BMS3</accession>
<reference evidence="1 2" key="1">
    <citation type="submission" date="2016-01" db="EMBL/GenBank/DDBJ databases">
        <authorList>
            <person name="Regsiter A."/>
            <person name="william w."/>
        </authorList>
    </citation>
    <scope>NUCLEOTIDE SEQUENCE [LARGE SCALE GENOMIC DNA]</scope>
    <source>
        <strain evidence="1 2">CFBP 6927</strain>
    </source>
</reference>
<proteinExistence type="predicted"/>
<gene>
    <name evidence="1" type="ORF">AGR13a_Lc100194</name>
</gene>
<sequence>MDRAAPGETTVGSTYMVRTVASSLAEALNFVFRASPSADVSPSYEANVFACSIGTDAQLVTKDTARIGKKVRPINTYGGLPEAVTLREFDISVSCHFCEATTDAVMVPDGSDGMVVNTGLSFQSEPVTIFAYPRL</sequence>
<dbReference type="Proteomes" id="UP000191812">
    <property type="component" value="Unassembled WGS sequence"/>
</dbReference>
<keyword evidence="2" id="KW-1185">Reference proteome</keyword>
<evidence type="ECO:0000313" key="2">
    <source>
        <dbReference type="Proteomes" id="UP000191812"/>
    </source>
</evidence>
<dbReference type="EMBL" id="FBWH01000036">
    <property type="protein sequence ID" value="CUX47271.1"/>
    <property type="molecule type" value="Genomic_DNA"/>
</dbReference>
<organism evidence="1 2">
    <name type="scientific">Agrobacterium genomosp. 13 str. CFBP 6927</name>
    <dbReference type="NCBI Taxonomy" id="1183428"/>
    <lineage>
        <taxon>Bacteria</taxon>
        <taxon>Pseudomonadati</taxon>
        <taxon>Pseudomonadota</taxon>
        <taxon>Alphaproteobacteria</taxon>
        <taxon>Hyphomicrobiales</taxon>
        <taxon>Rhizobiaceae</taxon>
        <taxon>Rhizobium/Agrobacterium group</taxon>
        <taxon>Agrobacterium</taxon>
        <taxon>Agrobacterium tumefaciens complex</taxon>
    </lineage>
</organism>
<comment type="caution">
    <text evidence="1">The sequence shown here is derived from an EMBL/GenBank/DDBJ whole genome shotgun (WGS) entry which is preliminary data.</text>
</comment>